<comment type="similarity">
    <text evidence="2">Belongs to the amino acid/polyamine transporter 2 family.</text>
</comment>
<feature type="region of interest" description="Disordered" evidence="6">
    <location>
        <begin position="160"/>
        <end position="193"/>
    </location>
</feature>
<feature type="transmembrane region" description="Helical" evidence="7">
    <location>
        <begin position="561"/>
        <end position="582"/>
    </location>
</feature>
<feature type="region of interest" description="Disordered" evidence="6">
    <location>
        <begin position="1"/>
        <end position="61"/>
    </location>
</feature>
<dbReference type="GeneID" id="70185066"/>
<feature type="transmembrane region" description="Helical" evidence="7">
    <location>
        <begin position="314"/>
        <end position="335"/>
    </location>
</feature>
<feature type="compositionally biased region" description="Acidic residues" evidence="6">
    <location>
        <begin position="160"/>
        <end position="172"/>
    </location>
</feature>
<feature type="transmembrane region" description="Helical" evidence="7">
    <location>
        <begin position="460"/>
        <end position="482"/>
    </location>
</feature>
<feature type="transmembrane region" description="Helical" evidence="7">
    <location>
        <begin position="202"/>
        <end position="221"/>
    </location>
</feature>
<dbReference type="InterPro" id="IPR013057">
    <property type="entry name" value="AA_transpt_TM"/>
</dbReference>
<evidence type="ECO:0000313" key="10">
    <source>
        <dbReference type="Proteomes" id="UP000756346"/>
    </source>
</evidence>
<organism evidence="9 10">
    <name type="scientific">Microdochium trichocladiopsis</name>
    <dbReference type="NCBI Taxonomy" id="1682393"/>
    <lineage>
        <taxon>Eukaryota</taxon>
        <taxon>Fungi</taxon>
        <taxon>Dikarya</taxon>
        <taxon>Ascomycota</taxon>
        <taxon>Pezizomycotina</taxon>
        <taxon>Sordariomycetes</taxon>
        <taxon>Xylariomycetidae</taxon>
        <taxon>Xylariales</taxon>
        <taxon>Microdochiaceae</taxon>
        <taxon>Microdochium</taxon>
    </lineage>
</organism>
<feature type="transmembrane region" description="Helical" evidence="7">
    <location>
        <begin position="380"/>
        <end position="400"/>
    </location>
</feature>
<comment type="caution">
    <text evidence="9">The sequence shown here is derived from an EMBL/GenBank/DDBJ whole genome shotgun (WGS) entry which is preliminary data.</text>
</comment>
<name>A0A9P9BKB4_9PEZI</name>
<dbReference type="PANTHER" id="PTHR22950:SF332">
    <property type="entry name" value="AMINO ACID TRANSPORTER (EUROFUNG)"/>
    <property type="match status" value="1"/>
</dbReference>
<feature type="transmembrane region" description="Helical" evidence="7">
    <location>
        <begin position="527"/>
        <end position="549"/>
    </location>
</feature>
<dbReference type="GO" id="GO:0005774">
    <property type="term" value="C:vacuolar membrane"/>
    <property type="evidence" value="ECO:0007669"/>
    <property type="project" value="TreeGrafter"/>
</dbReference>
<evidence type="ECO:0000256" key="6">
    <source>
        <dbReference type="SAM" id="MobiDB-lite"/>
    </source>
</evidence>
<keyword evidence="4 7" id="KW-1133">Transmembrane helix</keyword>
<accession>A0A9P9BKB4</accession>
<protein>
    <submittedName>
        <fullName evidence="9">Transmembrane amino acid transporter protein-domain-containing protein</fullName>
    </submittedName>
</protein>
<evidence type="ECO:0000256" key="4">
    <source>
        <dbReference type="ARBA" id="ARBA00022989"/>
    </source>
</evidence>
<proteinExistence type="inferred from homology"/>
<evidence type="ECO:0000256" key="1">
    <source>
        <dbReference type="ARBA" id="ARBA00004141"/>
    </source>
</evidence>
<feature type="transmembrane region" description="Helical" evidence="7">
    <location>
        <begin position="412"/>
        <end position="436"/>
    </location>
</feature>
<feature type="transmembrane region" description="Helical" evidence="7">
    <location>
        <begin position="227"/>
        <end position="248"/>
    </location>
</feature>
<evidence type="ECO:0000313" key="9">
    <source>
        <dbReference type="EMBL" id="KAH7018331.1"/>
    </source>
</evidence>
<feature type="domain" description="Amino acid transporter transmembrane" evidence="8">
    <location>
        <begin position="195"/>
        <end position="581"/>
    </location>
</feature>
<dbReference type="RefSeq" id="XP_046006598.1">
    <property type="nucleotide sequence ID" value="XM_046155520.1"/>
</dbReference>
<reference evidence="9" key="1">
    <citation type="journal article" date="2021" name="Nat. Commun.">
        <title>Genetic determinants of endophytism in the Arabidopsis root mycobiome.</title>
        <authorList>
            <person name="Mesny F."/>
            <person name="Miyauchi S."/>
            <person name="Thiergart T."/>
            <person name="Pickel B."/>
            <person name="Atanasova L."/>
            <person name="Karlsson M."/>
            <person name="Huettel B."/>
            <person name="Barry K.W."/>
            <person name="Haridas S."/>
            <person name="Chen C."/>
            <person name="Bauer D."/>
            <person name="Andreopoulos W."/>
            <person name="Pangilinan J."/>
            <person name="LaButti K."/>
            <person name="Riley R."/>
            <person name="Lipzen A."/>
            <person name="Clum A."/>
            <person name="Drula E."/>
            <person name="Henrissat B."/>
            <person name="Kohler A."/>
            <person name="Grigoriev I.V."/>
            <person name="Martin F.M."/>
            <person name="Hacquard S."/>
        </authorList>
    </citation>
    <scope>NUCLEOTIDE SEQUENCE</scope>
    <source>
        <strain evidence="9">MPI-CAGE-CH-0230</strain>
    </source>
</reference>
<gene>
    <name evidence="9" type="ORF">B0I36DRAFT_335755</name>
</gene>
<dbReference type="EMBL" id="JAGTJQ010000011">
    <property type="protein sequence ID" value="KAH7018331.1"/>
    <property type="molecule type" value="Genomic_DNA"/>
</dbReference>
<evidence type="ECO:0000259" key="8">
    <source>
        <dbReference type="Pfam" id="PF01490"/>
    </source>
</evidence>
<feature type="transmembrane region" description="Helical" evidence="7">
    <location>
        <begin position="273"/>
        <end position="294"/>
    </location>
</feature>
<feature type="transmembrane region" description="Helical" evidence="7">
    <location>
        <begin position="342"/>
        <end position="360"/>
    </location>
</feature>
<dbReference type="GO" id="GO:0005302">
    <property type="term" value="F:L-tyrosine transmembrane transporter activity"/>
    <property type="evidence" value="ECO:0007669"/>
    <property type="project" value="TreeGrafter"/>
</dbReference>
<evidence type="ECO:0000256" key="5">
    <source>
        <dbReference type="ARBA" id="ARBA00023136"/>
    </source>
</evidence>
<dbReference type="PANTHER" id="PTHR22950">
    <property type="entry name" value="AMINO ACID TRANSPORTER"/>
    <property type="match status" value="1"/>
</dbReference>
<dbReference type="OrthoDB" id="1684102at2759"/>
<dbReference type="AlphaFoldDB" id="A0A9P9BKB4"/>
<sequence length="586" mass="63367">MEARASSPLPSDIDREREAQVISEHLPAGYSAEFDGGADDQDSGEASGSISGDAGSLESSLKLQGGDMHRDLFRAAARTRMHKRAATFHSPRLQPADAEDEGLTIADHMVPGGFRRAFIQQNRTDHLWASKIPVTRNFVEFLDLYGSFAGEDLADSDDEAIESDDEAQDEDDGRPSETRPLLGRRKSARAPRASTASTTKTFFTLLKAFIGTGIMFLPKAFNNGGILFSSLTMLTVAVVTMVAFHLLLECKAKYGGGYGEIGQAIAGSRMRSLILASVTLSQLGFVCAGIVFVAENMTSFLEAVYHTSESPLSATALVLCQLVVLIPLAFIRNIAKLGPAALLADVCILLGVSYIYYFDIAQIASHGIHKTVVLFNPDSYFLTIGSAIFTFEGIGLILPIQSSMAKPERFEPLLGTIMIIITVLYTSVGALCYATFGTHTSIEIIDNYPQTSKFVNAVQFLYSLAVLVGTPVQLFPALRIIEGKIFAASKSGKKSTRTKWTKNAFRTFLVCLCGAISIVGAGNLDRFVALIGSFACVPLVYIYPAYLHYKGVAQGRWARMGDVVFMAVGAVCMVFTTVITVVNSFF</sequence>
<evidence type="ECO:0000256" key="2">
    <source>
        <dbReference type="ARBA" id="ARBA00008066"/>
    </source>
</evidence>
<feature type="transmembrane region" description="Helical" evidence="7">
    <location>
        <begin position="503"/>
        <end position="521"/>
    </location>
</feature>
<keyword evidence="3 7" id="KW-0812">Transmembrane</keyword>
<comment type="subcellular location">
    <subcellularLocation>
        <location evidence="1">Membrane</location>
        <topology evidence="1">Multi-pass membrane protein</topology>
    </subcellularLocation>
</comment>
<evidence type="ECO:0000256" key="3">
    <source>
        <dbReference type="ARBA" id="ARBA00022692"/>
    </source>
</evidence>
<dbReference type="Proteomes" id="UP000756346">
    <property type="component" value="Unassembled WGS sequence"/>
</dbReference>
<evidence type="ECO:0000256" key="7">
    <source>
        <dbReference type="SAM" id="Phobius"/>
    </source>
</evidence>
<keyword evidence="10" id="KW-1185">Reference proteome</keyword>
<keyword evidence="5 7" id="KW-0472">Membrane</keyword>
<dbReference type="Pfam" id="PF01490">
    <property type="entry name" value="Aa_trans"/>
    <property type="match status" value="1"/>
</dbReference>